<evidence type="ECO:0000313" key="1">
    <source>
        <dbReference type="EMBL" id="JAD61994.1"/>
    </source>
</evidence>
<organism evidence="1">
    <name type="scientific">Arundo donax</name>
    <name type="common">Giant reed</name>
    <name type="synonym">Donax arundinaceus</name>
    <dbReference type="NCBI Taxonomy" id="35708"/>
    <lineage>
        <taxon>Eukaryota</taxon>
        <taxon>Viridiplantae</taxon>
        <taxon>Streptophyta</taxon>
        <taxon>Embryophyta</taxon>
        <taxon>Tracheophyta</taxon>
        <taxon>Spermatophyta</taxon>
        <taxon>Magnoliopsida</taxon>
        <taxon>Liliopsida</taxon>
        <taxon>Poales</taxon>
        <taxon>Poaceae</taxon>
        <taxon>PACMAD clade</taxon>
        <taxon>Arundinoideae</taxon>
        <taxon>Arundineae</taxon>
        <taxon>Arundo</taxon>
    </lineage>
</organism>
<protein>
    <submittedName>
        <fullName evidence="1">Uncharacterized protein</fullName>
    </submittedName>
</protein>
<accession>A0A0A9BDF3</accession>
<dbReference type="AlphaFoldDB" id="A0A0A9BDF3"/>
<proteinExistence type="predicted"/>
<sequence length="39" mass="4509">MSATYKDMQFNQTFVLGIGSIVVKSMLSNHWKYAERAQK</sequence>
<name>A0A0A9BDF3_ARUDO</name>
<reference evidence="1" key="2">
    <citation type="journal article" date="2015" name="Data Brief">
        <title>Shoot transcriptome of the giant reed, Arundo donax.</title>
        <authorList>
            <person name="Barrero R.A."/>
            <person name="Guerrero F.D."/>
            <person name="Moolhuijzen P."/>
            <person name="Goolsby J.A."/>
            <person name="Tidwell J."/>
            <person name="Bellgard S.E."/>
            <person name="Bellgard M.I."/>
        </authorList>
    </citation>
    <scope>NUCLEOTIDE SEQUENCE</scope>
    <source>
        <tissue evidence="1">Shoot tissue taken approximately 20 cm above the soil surface</tissue>
    </source>
</reference>
<reference evidence="1" key="1">
    <citation type="submission" date="2014-09" db="EMBL/GenBank/DDBJ databases">
        <authorList>
            <person name="Magalhaes I.L.F."/>
            <person name="Oliveira U."/>
            <person name="Santos F.R."/>
            <person name="Vidigal T.H.D.A."/>
            <person name="Brescovit A.D."/>
            <person name="Santos A.J."/>
        </authorList>
    </citation>
    <scope>NUCLEOTIDE SEQUENCE</scope>
    <source>
        <tissue evidence="1">Shoot tissue taken approximately 20 cm above the soil surface</tissue>
    </source>
</reference>
<dbReference type="EMBL" id="GBRH01235901">
    <property type="protein sequence ID" value="JAD61994.1"/>
    <property type="molecule type" value="Transcribed_RNA"/>
</dbReference>